<dbReference type="PANTHER" id="PTHR21483">
    <property type="entry name" value="RNA POLYMERASE II-ASSOCIATED PROTEIN 1"/>
    <property type="match status" value="1"/>
</dbReference>
<dbReference type="InterPro" id="IPR057989">
    <property type="entry name" value="TPR_RPAP1/MINIYO-like"/>
</dbReference>
<dbReference type="EMBL" id="JAACJJ010000043">
    <property type="protein sequence ID" value="KAF5314846.1"/>
    <property type="molecule type" value="Genomic_DNA"/>
</dbReference>
<evidence type="ECO:0000256" key="5">
    <source>
        <dbReference type="SAM" id="MobiDB-lite"/>
    </source>
</evidence>
<feature type="domain" description="RPAP1 C-terminal" evidence="6">
    <location>
        <begin position="298"/>
        <end position="363"/>
    </location>
</feature>
<evidence type="ECO:0000256" key="4">
    <source>
        <dbReference type="ARBA" id="ARBA00023242"/>
    </source>
</evidence>
<protein>
    <recommendedName>
        <fullName evidence="11">RNA polymerase II-associated protein 1 C-terminal domain-containing protein</fullName>
    </recommendedName>
</protein>
<keyword evidence="3" id="KW-0804">Transcription</keyword>
<organism evidence="9 10">
    <name type="scientific">Psilocybe cf. subviscida</name>
    <dbReference type="NCBI Taxonomy" id="2480587"/>
    <lineage>
        <taxon>Eukaryota</taxon>
        <taxon>Fungi</taxon>
        <taxon>Dikarya</taxon>
        <taxon>Basidiomycota</taxon>
        <taxon>Agaricomycotina</taxon>
        <taxon>Agaricomycetes</taxon>
        <taxon>Agaricomycetidae</taxon>
        <taxon>Agaricales</taxon>
        <taxon>Agaricineae</taxon>
        <taxon>Strophariaceae</taxon>
        <taxon>Psilocybe</taxon>
    </lineage>
</organism>
<dbReference type="Proteomes" id="UP000567179">
    <property type="component" value="Unassembled WGS sequence"/>
</dbReference>
<comment type="caution">
    <text evidence="9">The sequence shown here is derived from an EMBL/GenBank/DDBJ whole genome shotgun (WGS) entry which is preliminary data.</text>
</comment>
<evidence type="ECO:0000256" key="1">
    <source>
        <dbReference type="ARBA" id="ARBA00004123"/>
    </source>
</evidence>
<name>A0A8H5EWF0_9AGAR</name>
<feature type="region of interest" description="Disordered" evidence="5">
    <location>
        <begin position="246"/>
        <end position="265"/>
    </location>
</feature>
<dbReference type="PANTHER" id="PTHR21483:SF18">
    <property type="entry name" value="RNA POLYMERASE II-ASSOCIATED PROTEIN 1"/>
    <property type="match status" value="1"/>
</dbReference>
<dbReference type="Pfam" id="PF08621">
    <property type="entry name" value="RPAP1_N"/>
    <property type="match status" value="1"/>
</dbReference>
<gene>
    <name evidence="9" type="ORF">D9619_007263</name>
</gene>
<evidence type="ECO:0000256" key="3">
    <source>
        <dbReference type="ARBA" id="ARBA00023163"/>
    </source>
</evidence>
<proteinExistence type="inferred from homology"/>
<feature type="region of interest" description="Disordered" evidence="5">
    <location>
        <begin position="200"/>
        <end position="234"/>
    </location>
</feature>
<feature type="compositionally biased region" description="Basic and acidic residues" evidence="5">
    <location>
        <begin position="89"/>
        <end position="112"/>
    </location>
</feature>
<comment type="similarity">
    <text evidence="2">Belongs to the RPAP1 family.</text>
</comment>
<reference evidence="9 10" key="1">
    <citation type="journal article" date="2020" name="ISME J.">
        <title>Uncovering the hidden diversity of litter-decomposition mechanisms in mushroom-forming fungi.</title>
        <authorList>
            <person name="Floudas D."/>
            <person name="Bentzer J."/>
            <person name="Ahren D."/>
            <person name="Johansson T."/>
            <person name="Persson P."/>
            <person name="Tunlid A."/>
        </authorList>
    </citation>
    <scope>NUCLEOTIDE SEQUENCE [LARGE SCALE GENOMIC DNA]</scope>
    <source>
        <strain evidence="9 10">CBS 101986</strain>
    </source>
</reference>
<evidence type="ECO:0000256" key="2">
    <source>
        <dbReference type="ARBA" id="ARBA00009953"/>
    </source>
</evidence>
<feature type="compositionally biased region" description="Basic and acidic residues" evidence="5">
    <location>
        <begin position="131"/>
        <end position="140"/>
    </location>
</feature>
<evidence type="ECO:0000259" key="7">
    <source>
        <dbReference type="Pfam" id="PF08621"/>
    </source>
</evidence>
<feature type="region of interest" description="Disordered" evidence="5">
    <location>
        <begin position="131"/>
        <end position="187"/>
    </location>
</feature>
<feature type="domain" description="RPAP1 N-terminal" evidence="7">
    <location>
        <begin position="90"/>
        <end position="129"/>
    </location>
</feature>
<dbReference type="OrthoDB" id="348201at2759"/>
<feature type="domain" description="RPAP1/MINIYO-like TPR repeats" evidence="8">
    <location>
        <begin position="960"/>
        <end position="1167"/>
    </location>
</feature>
<evidence type="ECO:0000313" key="10">
    <source>
        <dbReference type="Proteomes" id="UP000567179"/>
    </source>
</evidence>
<dbReference type="GO" id="GO:0006366">
    <property type="term" value="P:transcription by RNA polymerase II"/>
    <property type="evidence" value="ECO:0007669"/>
    <property type="project" value="InterPro"/>
</dbReference>
<feature type="region of interest" description="Disordered" evidence="5">
    <location>
        <begin position="1"/>
        <end position="112"/>
    </location>
</feature>
<dbReference type="Pfam" id="PF08620">
    <property type="entry name" value="RPAP1_C"/>
    <property type="match status" value="1"/>
</dbReference>
<evidence type="ECO:0000259" key="8">
    <source>
        <dbReference type="Pfam" id="PF25766"/>
    </source>
</evidence>
<dbReference type="InterPro" id="IPR013930">
    <property type="entry name" value="RPAP1_N"/>
</dbReference>
<feature type="compositionally biased region" description="Low complexity" evidence="5">
    <location>
        <begin position="67"/>
        <end position="83"/>
    </location>
</feature>
<keyword evidence="4" id="KW-0539">Nucleus</keyword>
<dbReference type="AlphaFoldDB" id="A0A8H5EWF0"/>
<accession>A0A8H5EWF0</accession>
<evidence type="ECO:0000259" key="6">
    <source>
        <dbReference type="Pfam" id="PF08620"/>
    </source>
</evidence>
<dbReference type="InterPro" id="IPR039913">
    <property type="entry name" value="RPAP1/Rba50"/>
</dbReference>
<dbReference type="InterPro" id="IPR013929">
    <property type="entry name" value="RPAP1_C"/>
</dbReference>
<comment type="subcellular location">
    <subcellularLocation>
        <location evidence="1">Nucleus</location>
    </subcellularLocation>
</comment>
<evidence type="ECO:0008006" key="11">
    <source>
        <dbReference type="Google" id="ProtNLM"/>
    </source>
</evidence>
<keyword evidence="10" id="KW-1185">Reference proteome</keyword>
<sequence>MANKPPPIVGSIVERKPTSSPHHKPIGSSSASGFPSVQHRSKSAFARNREDLRKASYPKRQGVPKVSATLASPPRPLPSSASSAEDDWREQISRENEERVANMTEEERERERQEILERFGANVGDILRKVRDLRDNRGSKSSDATLETTEGVPVIAEEKRPVLLPRPSTPPASALVSANNSRPSSRADRRLRFAELEPDDVHVYESAPPSPKQKVLALPPPGPEDVGSSISLGTFRGTLAPQDAVLTEQKTSESNEPDEGTSEDIRRRFFPNAPINDPNLAWMQLESSDAEDVSPSYLRFDLKGNPIPAAVSLSLPTHLGLHHHSEGTRAGYTLEDIFLLSRSTVPAQRASMLGILAGIANRLGKLQKSGDVEGMEELVGKEEELRGRILAAGVQAMADKGSVGAIAIEVIWECIVGWNLAFEGLGGIELGSPNDTSINSLPLDQFLQQVATTLSQGVVPPESSLQLLSIIHRLAMQNNKTAELVVSTPQLIPTILQTFLLTPIPLQDTQAPPNPLALQILCTLAEASRANALEIEKYADALLRFVSFSPFASPFPPALATNLLISTLDIYRVLASYGLYTHIASTAMSQLAEVERYIISEACSSVPLRNAWCRLISVWITCAIDPHQTTPPHDIVWTHITSWAWQDNIMELQAYLSVAEKDRAVWSSSWAVQAAWLEGAKVNAIKGGEAERSDFVNCYKTGFENGSEHDVVLKTLDDFRTRLTEYVHGDLIQLERISRDADALSSVIRLWLSCIPSHTEGPPQNPPFMLPLDQIAEAAQSVLHHALWSQMVAFDSPPSRIHCRKISLFLWQFLRLSRRLPGTTQNLWMAQAFSVLLRLGPGDEASAESIIKDLAGFVTPQWASSTRVEISLVMWERGSLSILEPFLKNIVRPDPDKYIGPLIATPQSIHFATTQRLSVPSDSKIQGLPLHRDWTTIPLDHLLRSGDSQVFKALPIGWDASEVEVTRASLLFTLVAQKTLYGSLLTDSVLSREEAIMGCMKIFMLEHNQPQNDSAEEVFRDAVVNRLMQDILSYHTHGYIGPQAPSHGDLEKVAQRFLGSSTPFFQFYTDFVALYDAISFAHPVFGSLLLPPTSMQYPQDYRKHLWVDFNHVLRTVRLPISSVLSSNIRDYLYPIETDSQILAAYLNSLLNDSVHEFTRLVAIHHISANIWPDLRDSEAENEVRATSLLKAIVNRGGIDTIRQVVQYRQTSPGSVLLPPECFKHMGEANSVRLHCIEKWGGKAMVEKLHGLLH</sequence>
<dbReference type="Pfam" id="PF25766">
    <property type="entry name" value="TPR_RPAP1"/>
    <property type="match status" value="1"/>
</dbReference>
<evidence type="ECO:0000313" key="9">
    <source>
        <dbReference type="EMBL" id="KAF5314846.1"/>
    </source>
</evidence>